<dbReference type="Gene3D" id="2.60.40.10">
    <property type="entry name" value="Immunoglobulins"/>
    <property type="match status" value="1"/>
</dbReference>
<feature type="region of interest" description="Disordered" evidence="1">
    <location>
        <begin position="89"/>
        <end position="196"/>
    </location>
</feature>
<evidence type="ECO:0000259" key="2">
    <source>
        <dbReference type="Pfam" id="PF14478"/>
    </source>
</evidence>
<comment type="caution">
    <text evidence="3">The sequence shown here is derived from an EMBL/GenBank/DDBJ whole genome shotgun (WGS) entry which is preliminary data.</text>
</comment>
<evidence type="ECO:0000313" key="4">
    <source>
        <dbReference type="Proteomes" id="UP001652409"/>
    </source>
</evidence>
<evidence type="ECO:0000313" key="3">
    <source>
        <dbReference type="EMBL" id="MCU6767044.1"/>
    </source>
</evidence>
<name>A0ABT2TXS0_9FIRM</name>
<organism evidence="3 4">
    <name type="scientific">Blautia ammoniilytica</name>
    <dbReference type="NCBI Taxonomy" id="2981782"/>
    <lineage>
        <taxon>Bacteria</taxon>
        <taxon>Bacillati</taxon>
        <taxon>Bacillota</taxon>
        <taxon>Clostridia</taxon>
        <taxon>Lachnospirales</taxon>
        <taxon>Lachnospiraceae</taxon>
        <taxon>Blautia</taxon>
    </lineage>
</organism>
<reference evidence="3 4" key="1">
    <citation type="journal article" date="2021" name="ISME Commun">
        <title>Automated analysis of genomic sequences facilitates high-throughput and comprehensive description of bacteria.</title>
        <authorList>
            <person name="Hitch T.C.A."/>
        </authorList>
    </citation>
    <scope>NUCLEOTIDE SEQUENCE [LARGE SCALE GENOMIC DNA]</scope>
    <source>
        <strain evidence="3 4">Sanger_23</strain>
    </source>
</reference>
<keyword evidence="4" id="KW-1185">Reference proteome</keyword>
<dbReference type="Proteomes" id="UP001652409">
    <property type="component" value="Unassembled WGS sequence"/>
</dbReference>
<feature type="compositionally biased region" description="Pro residues" evidence="1">
    <location>
        <begin position="177"/>
        <end position="191"/>
    </location>
</feature>
<accession>A0ABT2TXS0</accession>
<feature type="compositionally biased region" description="Basic and acidic residues" evidence="1">
    <location>
        <begin position="153"/>
        <end position="169"/>
    </location>
</feature>
<dbReference type="InterPro" id="IPR013783">
    <property type="entry name" value="Ig-like_fold"/>
</dbReference>
<dbReference type="Gene3D" id="2.170.130.30">
    <property type="match status" value="1"/>
</dbReference>
<feature type="domain" description="Transcobalamin-like C-terminal" evidence="2">
    <location>
        <begin position="400"/>
        <end position="431"/>
    </location>
</feature>
<sequence length="451" mass="49026">MKKRSKGKNRKNKIWTNVLPLAFLMLFLAVLYSGFRQEKQEIQTDPIQGINAQSSLKGYLGKGYAYGGQDKGNSQGEQDFIQQAQTLPEPTVTPQEEKITPSPVPAVTPADPEEEIQDKTDPTPVQVTDAPTVPDPDSQTNTIVYEPSGEENSTEHEENASDQNDDRNQDGAQVPVTPAPTEAPTPTPVPEEPVNQYPTVATDLTNGETVNASYRTFYVQAKDWYGNSLSASALQITGNGQRLSSRGEPSDGIFAYRLDLAEGANTIEIRATDEEGRCTTLPVFTIYKGSEEEQQPAGSVTISIEAGTIGLGTILPAASIGFYQGEQLSSVLLRFLQTQGFDWRNDGDVSGGFYLKAIGRGGIAASAAIPQDLMDHLIAANCQLSEHDANWIGEFDFTMESGWLYFVNGEYMNVGMSAYFPADGDEIRLRFSLYSGADVGAGQTGETWGDW</sequence>
<evidence type="ECO:0000256" key="1">
    <source>
        <dbReference type="SAM" id="MobiDB-lite"/>
    </source>
</evidence>
<gene>
    <name evidence="3" type="ORF">OCV61_16875</name>
</gene>
<dbReference type="EMBL" id="JAOQJL010000049">
    <property type="protein sequence ID" value="MCU6767044.1"/>
    <property type="molecule type" value="Genomic_DNA"/>
</dbReference>
<dbReference type="InterPro" id="IPR027954">
    <property type="entry name" value="Transcobalamin-like_C"/>
</dbReference>
<proteinExistence type="predicted"/>
<dbReference type="RefSeq" id="WP_158422770.1">
    <property type="nucleotide sequence ID" value="NZ_JAOQJL010000049.1"/>
</dbReference>
<dbReference type="Pfam" id="PF14478">
    <property type="entry name" value="DUF4430"/>
    <property type="match status" value="1"/>
</dbReference>
<protein>
    <submittedName>
        <fullName evidence="3">DUF4430 domain-containing protein</fullName>
    </submittedName>
</protein>